<evidence type="ECO:0000256" key="11">
    <source>
        <dbReference type="SAM" id="MobiDB-lite"/>
    </source>
</evidence>
<evidence type="ECO:0000313" key="14">
    <source>
        <dbReference type="Proteomes" id="UP000749559"/>
    </source>
</evidence>
<keyword evidence="9" id="KW-0325">Glycoprotein</keyword>
<dbReference type="SMART" id="SM01381">
    <property type="entry name" value="7TM_GPCR_Srsx"/>
    <property type="match status" value="1"/>
</dbReference>
<name>A0A8J1XM91_OWEFU</name>
<dbReference type="OrthoDB" id="9445642at2759"/>
<dbReference type="GO" id="GO:0001609">
    <property type="term" value="F:G protein-coupled adenosine receptor activity"/>
    <property type="evidence" value="ECO:0007669"/>
    <property type="project" value="InterPro"/>
</dbReference>
<dbReference type="GO" id="GO:0005886">
    <property type="term" value="C:plasma membrane"/>
    <property type="evidence" value="ECO:0007669"/>
    <property type="project" value="UniProtKB-SubCell"/>
</dbReference>
<dbReference type="InterPro" id="IPR017452">
    <property type="entry name" value="GPCR_Rhodpsn_7TM"/>
</dbReference>
<feature type="transmembrane region" description="Helical" evidence="12">
    <location>
        <begin position="90"/>
        <end position="113"/>
    </location>
</feature>
<dbReference type="PRINTS" id="PR00237">
    <property type="entry name" value="GPCRRHODOPSN"/>
</dbReference>
<feature type="transmembrane region" description="Helical" evidence="12">
    <location>
        <begin position="168"/>
        <end position="190"/>
    </location>
</feature>
<dbReference type="AlphaFoldDB" id="A0A8J1XM91"/>
<evidence type="ECO:0000256" key="2">
    <source>
        <dbReference type="ARBA" id="ARBA00022475"/>
    </source>
</evidence>
<keyword evidence="2" id="KW-1003">Cell membrane</keyword>
<comment type="caution">
    <text evidence="13">The sequence shown here is derived from an EMBL/GenBank/DDBJ whole genome shotgun (WGS) entry which is preliminary data.</text>
</comment>
<dbReference type="InterPro" id="IPR000276">
    <property type="entry name" value="GPCR_Rhodpsn"/>
</dbReference>
<keyword evidence="4 12" id="KW-1133">Transmembrane helix</keyword>
<keyword evidence="3 12" id="KW-0812">Transmembrane</keyword>
<keyword evidence="10" id="KW-0807">Transducer</keyword>
<evidence type="ECO:0000256" key="12">
    <source>
        <dbReference type="SAM" id="Phobius"/>
    </source>
</evidence>
<evidence type="ECO:0000256" key="3">
    <source>
        <dbReference type="ARBA" id="ARBA00022692"/>
    </source>
</evidence>
<feature type="region of interest" description="Disordered" evidence="11">
    <location>
        <begin position="394"/>
        <end position="413"/>
    </location>
</feature>
<evidence type="ECO:0000256" key="4">
    <source>
        <dbReference type="ARBA" id="ARBA00022989"/>
    </source>
</evidence>
<keyword evidence="6 12" id="KW-0472">Membrane</keyword>
<evidence type="ECO:0000256" key="5">
    <source>
        <dbReference type="ARBA" id="ARBA00023040"/>
    </source>
</evidence>
<dbReference type="Pfam" id="PF00001">
    <property type="entry name" value="7tm_1"/>
    <property type="match status" value="1"/>
</dbReference>
<feature type="transmembrane region" description="Helical" evidence="12">
    <location>
        <begin position="210"/>
        <end position="235"/>
    </location>
</feature>
<proteinExistence type="predicted"/>
<dbReference type="InterPro" id="IPR001634">
    <property type="entry name" value="Adenosn_rcpt"/>
</dbReference>
<comment type="subcellular location">
    <subcellularLocation>
        <location evidence="1">Cell membrane</location>
        <topology evidence="1">Multi-pass membrane protein</topology>
    </subcellularLocation>
</comment>
<keyword evidence="5" id="KW-0297">G-protein coupled receptor</keyword>
<feature type="compositionally biased region" description="Low complexity" evidence="11">
    <location>
        <begin position="398"/>
        <end position="408"/>
    </location>
</feature>
<gene>
    <name evidence="13" type="ORF">OFUS_LOCUS26163</name>
</gene>
<evidence type="ECO:0000256" key="7">
    <source>
        <dbReference type="ARBA" id="ARBA00023157"/>
    </source>
</evidence>
<accession>A0A8J1XM91</accession>
<evidence type="ECO:0000313" key="13">
    <source>
        <dbReference type="EMBL" id="CAH1802492.1"/>
    </source>
</evidence>
<evidence type="ECO:0000256" key="6">
    <source>
        <dbReference type="ARBA" id="ARBA00023136"/>
    </source>
</evidence>
<feature type="transmembrane region" description="Helical" evidence="12">
    <location>
        <begin position="125"/>
        <end position="147"/>
    </location>
</feature>
<evidence type="ECO:0000256" key="8">
    <source>
        <dbReference type="ARBA" id="ARBA00023170"/>
    </source>
</evidence>
<dbReference type="PANTHER" id="PTHR24246:SF27">
    <property type="entry name" value="ADENOSINE RECEPTOR, ISOFORM A"/>
    <property type="match status" value="1"/>
</dbReference>
<dbReference type="PRINTS" id="PR00424">
    <property type="entry name" value="ADENOSINER"/>
</dbReference>
<evidence type="ECO:0000256" key="1">
    <source>
        <dbReference type="ARBA" id="ARBA00004651"/>
    </source>
</evidence>
<dbReference type="PANTHER" id="PTHR24246">
    <property type="entry name" value="OLFACTORY RECEPTOR AND ADENOSINE RECEPTOR"/>
    <property type="match status" value="1"/>
</dbReference>
<dbReference type="Gene3D" id="1.20.1070.10">
    <property type="entry name" value="Rhodopsin 7-helix transmembrane proteins"/>
    <property type="match status" value="1"/>
</dbReference>
<dbReference type="SUPFAM" id="SSF81321">
    <property type="entry name" value="Family A G protein-coupled receptor-like"/>
    <property type="match status" value="1"/>
</dbReference>
<dbReference type="Proteomes" id="UP000749559">
    <property type="component" value="Unassembled WGS sequence"/>
</dbReference>
<reference evidence="13" key="1">
    <citation type="submission" date="2022-03" db="EMBL/GenBank/DDBJ databases">
        <authorList>
            <person name="Martin C."/>
        </authorList>
    </citation>
    <scope>NUCLEOTIDE SEQUENCE</scope>
</reference>
<protein>
    <submittedName>
        <fullName evidence="13">Uncharacterized protein</fullName>
    </submittedName>
</protein>
<keyword evidence="7" id="KW-1015">Disulfide bond</keyword>
<keyword evidence="14" id="KW-1185">Reference proteome</keyword>
<organism evidence="13 14">
    <name type="scientific">Owenia fusiformis</name>
    <name type="common">Polychaete worm</name>
    <dbReference type="NCBI Taxonomy" id="6347"/>
    <lineage>
        <taxon>Eukaryota</taxon>
        <taxon>Metazoa</taxon>
        <taxon>Spiralia</taxon>
        <taxon>Lophotrochozoa</taxon>
        <taxon>Annelida</taxon>
        <taxon>Polychaeta</taxon>
        <taxon>Sedentaria</taxon>
        <taxon>Canalipalpata</taxon>
        <taxon>Sabellida</taxon>
        <taxon>Oweniida</taxon>
        <taxon>Oweniidae</taxon>
        <taxon>Owenia</taxon>
    </lineage>
</organism>
<sequence>MDASTDLLIVDAKSHFTDNPMIVSDNATLNESHVTFTGGTTYPPEIPIPLPLDLAYTLCEIFIGIIAIIGNLLVIIVFTKYRNLRTVTNYYVISLATADLAVGCFGVPFAIATHVGLPKNIEGCLFMNSLLMSLCTSSIASLVAVTIDRYWAIIYPLTYSSHMTHKSAIIVITLSWIAAVFIGLLPVFGWNLGPPPHPRCFFMEVMDMHYLVFIFISTILTPSIFMAIVYGRIYFAVKRQIKKTAYQDKLRVMAQQTYSQDGELICSKAEVKAAKSLATIVILFVISWMPLYLLNTIMCFCDLCFEAIPWWVIKVTIVLSHANSAWNPALYAWGMAGFRKALKKLLWYGLLKKGLTPRWDHSRVTNETKSIPKSPTKDSQHLTLLNGDVTTGSTRMLSSSSATNNSSTDLTGMKCVNSTTRMTSL</sequence>
<evidence type="ECO:0000256" key="10">
    <source>
        <dbReference type="ARBA" id="ARBA00023224"/>
    </source>
</evidence>
<evidence type="ECO:0000256" key="9">
    <source>
        <dbReference type="ARBA" id="ARBA00023180"/>
    </source>
</evidence>
<dbReference type="PROSITE" id="PS50262">
    <property type="entry name" value="G_PROTEIN_RECEP_F1_2"/>
    <property type="match status" value="1"/>
</dbReference>
<feature type="transmembrane region" description="Helical" evidence="12">
    <location>
        <begin position="54"/>
        <end position="78"/>
    </location>
</feature>
<dbReference type="PROSITE" id="PS00237">
    <property type="entry name" value="G_PROTEIN_RECEP_F1_1"/>
    <property type="match status" value="1"/>
</dbReference>
<dbReference type="EMBL" id="CAIIXF020000012">
    <property type="protein sequence ID" value="CAH1802492.1"/>
    <property type="molecule type" value="Genomic_DNA"/>
</dbReference>
<keyword evidence="8" id="KW-0675">Receptor</keyword>
<feature type="transmembrane region" description="Helical" evidence="12">
    <location>
        <begin position="277"/>
        <end position="294"/>
    </location>
</feature>